<gene>
    <name evidence="3" type="ORF">PVL29_019480</name>
</gene>
<dbReference type="InterPro" id="IPR025558">
    <property type="entry name" value="DUF4283"/>
</dbReference>
<dbReference type="AlphaFoldDB" id="A0AA38Z0Z7"/>
<organism evidence="3 4">
    <name type="scientific">Vitis rotundifolia</name>
    <name type="common">Muscadine grape</name>
    <dbReference type="NCBI Taxonomy" id="103349"/>
    <lineage>
        <taxon>Eukaryota</taxon>
        <taxon>Viridiplantae</taxon>
        <taxon>Streptophyta</taxon>
        <taxon>Embryophyta</taxon>
        <taxon>Tracheophyta</taxon>
        <taxon>Spermatophyta</taxon>
        <taxon>Magnoliopsida</taxon>
        <taxon>eudicotyledons</taxon>
        <taxon>Gunneridae</taxon>
        <taxon>Pentapetalae</taxon>
        <taxon>rosids</taxon>
        <taxon>Vitales</taxon>
        <taxon>Vitaceae</taxon>
        <taxon>Viteae</taxon>
        <taxon>Vitis</taxon>
    </lineage>
</organism>
<comment type="caution">
    <text evidence="3">The sequence shown here is derived from an EMBL/GenBank/DDBJ whole genome shotgun (WGS) entry which is preliminary data.</text>
</comment>
<keyword evidence="4" id="KW-1185">Reference proteome</keyword>
<evidence type="ECO:0000256" key="1">
    <source>
        <dbReference type="SAM" id="MobiDB-lite"/>
    </source>
</evidence>
<dbReference type="EMBL" id="JARBHA010000015">
    <property type="protein sequence ID" value="KAJ9680192.1"/>
    <property type="molecule type" value="Genomic_DNA"/>
</dbReference>
<protein>
    <recommendedName>
        <fullName evidence="2">DUF4283 domain-containing protein</fullName>
    </recommendedName>
</protein>
<reference evidence="3 4" key="1">
    <citation type="journal article" date="2023" name="BMC Biotechnol.">
        <title>Vitis rotundifolia cv Carlos genome sequencing.</title>
        <authorList>
            <person name="Huff M."/>
            <person name="Hulse-Kemp A."/>
            <person name="Scheffler B."/>
            <person name="Youngblood R."/>
            <person name="Simpson S."/>
            <person name="Babiker E."/>
            <person name="Staton M."/>
        </authorList>
    </citation>
    <scope>NUCLEOTIDE SEQUENCE [LARGE SCALE GENOMIC DNA]</scope>
    <source>
        <tissue evidence="3">Leaf</tissue>
    </source>
</reference>
<dbReference type="Proteomes" id="UP001168098">
    <property type="component" value="Unassembled WGS sequence"/>
</dbReference>
<evidence type="ECO:0000313" key="4">
    <source>
        <dbReference type="Proteomes" id="UP001168098"/>
    </source>
</evidence>
<feature type="region of interest" description="Disordered" evidence="1">
    <location>
        <begin position="380"/>
        <end position="399"/>
    </location>
</feature>
<dbReference type="PANTHER" id="PTHR34427:SF5">
    <property type="entry name" value="DUF4283 DOMAIN-CONTAINING PROTEIN"/>
    <property type="match status" value="1"/>
</dbReference>
<accession>A0AA38Z0Z7</accession>
<name>A0AA38Z0Z7_VITRO</name>
<proteinExistence type="predicted"/>
<dbReference type="PANTHER" id="PTHR34427">
    <property type="entry name" value="DUF4283 DOMAIN PROTEIN"/>
    <property type="match status" value="1"/>
</dbReference>
<evidence type="ECO:0000313" key="3">
    <source>
        <dbReference type="EMBL" id="KAJ9680192.1"/>
    </source>
</evidence>
<dbReference type="Pfam" id="PF14111">
    <property type="entry name" value="DUF4283"/>
    <property type="match status" value="1"/>
</dbReference>
<sequence>MSFVPSGSRKSWRKSSFGVESKIFEIEAEEKKGKVQITIVERKRGVSLWIKMRQVSFELFVDCLVLCIKDSGNGKWARNWKENGRFYLLVRDENKGGCILRLGVVDLENKRFSIFIPKGRGAKGGWAAMSKKDEVLSSKPMLGKTFAEVVRQPRSKEKTVARVEVCNKDISRNVDNLVHCLVGFWDPISGRGDDLRSWGTQMAKIWGLKGNLGLAKLERGKALMEFEILAEAEKVLKLGKISVGGLSLRLEKWSCETGCLMEGERKGEAWVRIVGLPCEGYLAIDSQTKKMEELQWARFLVKLSGKELPNAVEIWVEEVCYTITLWWEVRPILRSSPAGKKGKNIGTVGEVEGEGSACAGKRVMMGDDDPSPEALLQPVDGTWGQRSGSGRPLDRFRGPDGTPIEEELQAKELLKTNFTLFEEATRYEDALNQFVVSASFSSPLLFSDRTPLGEYYDHFGVRREIGEGETPLRMSIGPGTSGAEIANRWELTENNNGSNDNNEDCGKELGLIQTAPRDVKGWGEASWEESELAKFNKFLGFSTEELEKEIVDFFIKIRKRRERVHSKTLLEKSKFERKLKRLECSINYEGGKKQNDGMQGRGCQVMEVK</sequence>
<evidence type="ECO:0000259" key="2">
    <source>
        <dbReference type="Pfam" id="PF14111"/>
    </source>
</evidence>
<feature type="domain" description="DUF4283" evidence="2">
    <location>
        <begin position="175"/>
        <end position="259"/>
    </location>
</feature>